<reference evidence="1" key="1">
    <citation type="submission" date="2021-05" db="EMBL/GenBank/DDBJ databases">
        <title>An isolated secondary fermenter in methanogenic hydrocarbon-degrading communities.</title>
        <authorList>
            <person name="Liu Y.-F."/>
            <person name="Liu Z.-l."/>
        </authorList>
    </citation>
    <scope>NUCLEOTIDE SEQUENCE</scope>
    <source>
        <strain evidence="1">L-13</strain>
    </source>
</reference>
<evidence type="ECO:0000313" key="2">
    <source>
        <dbReference type="Proteomes" id="UP000682204"/>
    </source>
</evidence>
<protein>
    <submittedName>
        <fullName evidence="1">Uroporphyrinogen decarboxylase family protein</fullName>
    </submittedName>
</protein>
<dbReference type="EMBL" id="CP074691">
    <property type="protein sequence ID" value="QVL35921.1"/>
    <property type="molecule type" value="Genomic_DNA"/>
</dbReference>
<organism evidence="1 2">
    <name type="scientific">Aminirod propionatiphilus</name>
    <dbReference type="NCBI Taxonomy" id="3415223"/>
    <lineage>
        <taxon>Bacteria</taxon>
        <taxon>Thermotogati</taxon>
        <taxon>Synergistota</taxon>
        <taxon>Synergistia</taxon>
        <taxon>Synergistales</taxon>
        <taxon>Aminiphilaceae</taxon>
        <taxon>Aminirod</taxon>
    </lineage>
</organism>
<evidence type="ECO:0000313" key="1">
    <source>
        <dbReference type="EMBL" id="QVL35921.1"/>
    </source>
</evidence>
<name>A0ACD1DUT3_9BACT</name>
<sequence length="459" mass="50568">MAMTGKERVLRALRFQEVDRVPWVPFTGAHVAKLVDTDAETLLKSADVLVEAVTVAAERYCADGVCSAFDLQAEAEVLGCELRWAKNNPPAVFGHVLADGSRTVADLPEFTRESGRLPLFFDATRRLVETLGDQRAVFGLCCGPFTLALHLRGSAFIMDMVKKPDQAKEVLEYCAEITRRMGLWYMETGAHVVAVVDPMTSQIAPKHFEAFVTPYVKPVIDEVRKAGGIVTLFCCGNATKNIELMMQSRPHAIAFDEQVDLTFVRDLAHKYQVSFEGNMPLTTTLLFGSPRECVEDAKHRVAVGGTTGYILSPGCDLPFDTPFYNLEAIGRYMATGEEPSDTQGFLSLEEALAQAEETGEVFEDVAIEPGKVFIEIVTLDSEGCAPCQYMCEAVSVVAPRYGDRLTWRESLIKSAAGIMRTKALGVATLPTMLINNEVVFDNIVPTSEELMKEIDKRLK</sequence>
<proteinExistence type="predicted"/>
<keyword evidence="2" id="KW-1185">Reference proteome</keyword>
<accession>A0ACD1DUT3</accession>
<gene>
    <name evidence="1" type="ORF">KIH16_12380</name>
</gene>
<dbReference type="Proteomes" id="UP000682204">
    <property type="component" value="Chromosome"/>
</dbReference>